<evidence type="ECO:0000313" key="2">
    <source>
        <dbReference type="Proteomes" id="UP000298493"/>
    </source>
</evidence>
<proteinExistence type="predicted"/>
<accession>A0A4Z1PEI1</accession>
<gene>
    <name evidence="1" type="ORF">E6O75_ATG03742</name>
</gene>
<sequence>MPSTFLSLPLELRQDILLQSHTPVPPPEKPGARFGQMRLQGRRSCSDPSYIKSAQERYAQSLNTWHESLNTWHESLNTLHESRFRLMAKWIEMLVEVHESLGADLVYVEMKWREALEVQAAEEMKPWKEMNQAFSAVVSKQKDLGI</sequence>
<dbReference type="EMBL" id="SNSC02000003">
    <property type="protein sequence ID" value="TID25879.1"/>
    <property type="molecule type" value="Genomic_DNA"/>
</dbReference>
<comment type="caution">
    <text evidence="1">The sequence shown here is derived from an EMBL/GenBank/DDBJ whole genome shotgun (WGS) entry which is preliminary data.</text>
</comment>
<protein>
    <submittedName>
        <fullName evidence="1">Uncharacterized protein</fullName>
    </submittedName>
</protein>
<name>A0A4Z1PEI1_9PEZI</name>
<dbReference type="Proteomes" id="UP000298493">
    <property type="component" value="Unassembled WGS sequence"/>
</dbReference>
<evidence type="ECO:0000313" key="1">
    <source>
        <dbReference type="EMBL" id="TID25879.1"/>
    </source>
</evidence>
<keyword evidence="2" id="KW-1185">Reference proteome</keyword>
<dbReference type="AlphaFoldDB" id="A0A4Z1PEI1"/>
<organism evidence="1 2">
    <name type="scientific">Venturia nashicola</name>
    <dbReference type="NCBI Taxonomy" id="86259"/>
    <lineage>
        <taxon>Eukaryota</taxon>
        <taxon>Fungi</taxon>
        <taxon>Dikarya</taxon>
        <taxon>Ascomycota</taxon>
        <taxon>Pezizomycotina</taxon>
        <taxon>Dothideomycetes</taxon>
        <taxon>Pleosporomycetidae</taxon>
        <taxon>Venturiales</taxon>
        <taxon>Venturiaceae</taxon>
        <taxon>Venturia</taxon>
    </lineage>
</organism>
<reference evidence="1 2" key="1">
    <citation type="submission" date="2019-04" db="EMBL/GenBank/DDBJ databases">
        <title>High contiguity whole genome sequence and gene annotation resource for two Venturia nashicola isolates.</title>
        <authorList>
            <person name="Prokchorchik M."/>
            <person name="Won K."/>
            <person name="Lee Y."/>
            <person name="Choi E.D."/>
            <person name="Segonzac C."/>
            <person name="Sohn K.H."/>
        </authorList>
    </citation>
    <scope>NUCLEOTIDE SEQUENCE [LARGE SCALE GENOMIC DNA]</scope>
    <source>
        <strain evidence="1 2">PRI2</strain>
    </source>
</reference>